<proteinExistence type="predicted"/>
<evidence type="ECO:0000313" key="3">
    <source>
        <dbReference type="WBParaSite" id="HCON_00131390-00001"/>
    </source>
</evidence>
<protein>
    <submittedName>
        <fullName evidence="3">Transposase</fullName>
    </submittedName>
</protein>
<keyword evidence="2" id="KW-1185">Reference proteome</keyword>
<evidence type="ECO:0000256" key="1">
    <source>
        <dbReference type="SAM" id="MobiDB-lite"/>
    </source>
</evidence>
<feature type="compositionally biased region" description="Polar residues" evidence="1">
    <location>
        <begin position="55"/>
        <end position="68"/>
    </location>
</feature>
<dbReference type="WBParaSite" id="HCON_00131390-00001">
    <property type="protein sequence ID" value="HCON_00131390-00001"/>
    <property type="gene ID" value="HCON_00131390"/>
</dbReference>
<reference evidence="3" key="1">
    <citation type="submission" date="2020-12" db="UniProtKB">
        <authorList>
            <consortium name="WormBaseParasite"/>
        </authorList>
    </citation>
    <scope>IDENTIFICATION</scope>
    <source>
        <strain evidence="3">MHco3</strain>
    </source>
</reference>
<dbReference type="Proteomes" id="UP000025227">
    <property type="component" value="Unplaced"/>
</dbReference>
<evidence type="ECO:0000313" key="2">
    <source>
        <dbReference type="Proteomes" id="UP000025227"/>
    </source>
</evidence>
<feature type="region of interest" description="Disordered" evidence="1">
    <location>
        <begin position="46"/>
        <end position="90"/>
    </location>
</feature>
<name>A0A7I4YT40_HAECO</name>
<organism evidence="2 3">
    <name type="scientific">Haemonchus contortus</name>
    <name type="common">Barber pole worm</name>
    <dbReference type="NCBI Taxonomy" id="6289"/>
    <lineage>
        <taxon>Eukaryota</taxon>
        <taxon>Metazoa</taxon>
        <taxon>Ecdysozoa</taxon>
        <taxon>Nematoda</taxon>
        <taxon>Chromadorea</taxon>
        <taxon>Rhabditida</taxon>
        <taxon>Rhabditina</taxon>
        <taxon>Rhabditomorpha</taxon>
        <taxon>Strongyloidea</taxon>
        <taxon>Trichostrongylidae</taxon>
        <taxon>Haemonchus</taxon>
    </lineage>
</organism>
<dbReference type="OrthoDB" id="5870833at2759"/>
<feature type="compositionally biased region" description="Polar residues" evidence="1">
    <location>
        <begin position="79"/>
        <end position="90"/>
    </location>
</feature>
<accession>A0A7I4YT40</accession>
<dbReference type="AlphaFoldDB" id="A0A7I4YT40"/>
<sequence>MEMNALYEKLDRREGEKFVFRLAKARQRATQDIGVVKSVRNSEGAILGKSGIGGRNTSTGSSTKNSPVKTAPTWRQRLAPSNSGQRVKCI</sequence>